<protein>
    <submittedName>
        <fullName evidence="4">Uncharacterized protein</fullName>
    </submittedName>
</protein>
<feature type="transmembrane region" description="Helical" evidence="2">
    <location>
        <begin position="375"/>
        <end position="401"/>
    </location>
</feature>
<evidence type="ECO:0000313" key="3">
    <source>
        <dbReference type="Proteomes" id="UP000887563"/>
    </source>
</evidence>
<name>A0A914N8Z0_MELIC</name>
<dbReference type="AlphaFoldDB" id="A0A914N8Z0"/>
<feature type="region of interest" description="Disordered" evidence="1">
    <location>
        <begin position="334"/>
        <end position="370"/>
    </location>
</feature>
<evidence type="ECO:0000313" key="4">
    <source>
        <dbReference type="WBParaSite" id="Minc3s04622g36679"/>
    </source>
</evidence>
<keyword evidence="3" id="KW-1185">Reference proteome</keyword>
<organism evidence="3 4">
    <name type="scientific">Meloidogyne incognita</name>
    <name type="common">Southern root-knot nematode worm</name>
    <name type="synonym">Oxyuris incognita</name>
    <dbReference type="NCBI Taxonomy" id="6306"/>
    <lineage>
        <taxon>Eukaryota</taxon>
        <taxon>Metazoa</taxon>
        <taxon>Ecdysozoa</taxon>
        <taxon>Nematoda</taxon>
        <taxon>Chromadorea</taxon>
        <taxon>Rhabditida</taxon>
        <taxon>Tylenchina</taxon>
        <taxon>Tylenchomorpha</taxon>
        <taxon>Tylenchoidea</taxon>
        <taxon>Meloidogynidae</taxon>
        <taxon>Meloidogyninae</taxon>
        <taxon>Meloidogyne</taxon>
        <taxon>Meloidogyne incognita group</taxon>
    </lineage>
</organism>
<keyword evidence="2" id="KW-0812">Transmembrane</keyword>
<evidence type="ECO:0000256" key="1">
    <source>
        <dbReference type="SAM" id="MobiDB-lite"/>
    </source>
</evidence>
<reference evidence="4" key="1">
    <citation type="submission" date="2022-11" db="UniProtKB">
        <authorList>
            <consortium name="WormBaseParasite"/>
        </authorList>
    </citation>
    <scope>IDENTIFICATION</scope>
</reference>
<proteinExistence type="predicted"/>
<feature type="compositionally biased region" description="Low complexity" evidence="1">
    <location>
        <begin position="357"/>
        <end position="370"/>
    </location>
</feature>
<keyword evidence="2" id="KW-0472">Membrane</keyword>
<dbReference type="WBParaSite" id="Minc3s04622g36679">
    <property type="protein sequence ID" value="Minc3s04622g36679"/>
    <property type="gene ID" value="Minc3s04622g36679"/>
</dbReference>
<feature type="region of interest" description="Disordered" evidence="1">
    <location>
        <begin position="433"/>
        <end position="484"/>
    </location>
</feature>
<evidence type="ECO:0000256" key="2">
    <source>
        <dbReference type="SAM" id="Phobius"/>
    </source>
</evidence>
<sequence>MRKRCCNSSDVNGMASTSALVSRALLLLTVALLLLECVVWCDLVGFAKHERKDNKIIKLGTGKGTDCEVEPGKNGDMIIKYKKGQPHATKGCSIDLLTGPEGIQLEFSVTGNLMECLTDAVADGTGVKDERVGDENLFPFTFSLPEEGFKNLVKDGLKRGADAECTTACVNERFGKCLVATEFDVAFGRRGDLMLYNVHILGEPRIWYCASATNKAKSTASITINFDPKAFPGWRVSSAHACGGQNALDYDQHAKYCHTEKVLRKAEQWEITDGAHKDDFKYLFTLNILPLHIVPKHSSHRQRVELNNKLDGNKGPKCEMSLRLSGSRFKLFGGSTPVGSDPPVVQTGPDGSTDPIAETTTSGPSSGAEASGSNMGLIIGIVIAVVVLLAVVGGLVWFFVLRGKGEEEEGMEMGMTGAGGTKTKTKVGGTTVGATQAKTGGMTTVGGTQAKTGGATTAGGATSKAAGTTKGGATSKAGGATSKK</sequence>
<keyword evidence="2" id="KW-1133">Transmembrane helix</keyword>
<dbReference type="Proteomes" id="UP000887563">
    <property type="component" value="Unplaced"/>
</dbReference>
<accession>A0A914N8Z0</accession>